<keyword evidence="2" id="KW-1185">Reference proteome</keyword>
<gene>
    <name evidence="1" type="ORF">Pint_08086</name>
</gene>
<sequence length="694" mass="79599">MELVSKINSAGDSGWIVDEEEFDLLDDLRLVSSFKRRRIASENFGLNSCSAMFSKKTINRNDEALGKVAAVAPDYEKFWDDMVQSVEGEFDFASDLKLNRQFKRRSIACENLWLNSFSNEGSRKAIKNSKAVTVDSDYREFLNYAVQCFDVDKDNNDEWCVANVNDDDEDHVSEVLDAQYIMFLENLKEDGKSYMLKHTLSNGTSAVVKYEEENDLDTGLGMGNLETMKDCHNIENIKTENFLGSQLEREKIESPRRILRSNLGKKMNESSRKVLRSNSVTKKTKSSKTVLRNSSRWRKTARATKTLKSGSIREDNESLSLKEALKRENAESLGTLRSNPCGENGKSPSILNDAVKREKTERLGTLSNPRGENNQSSTIMNDAVKREKTESLETLKSNPQGENSKRPTVLNDPVKREKTPCNTTLRNGSRRESMGTERKLRDAHSIDKKSPLVEKNLQTETKSPVFFPETGCSIKRHSLEGIHLAKQRFDHGIKSEFDDEGYQIHLNFVKKDDRCLVHAPEGGKKMVHFGDDESDSEVFVLDNPFFTGTPFVSATSRLYDVEDGEGCTDNNESQFRDGLLEILQKPYDFTEYARLQIDSRPYLCKHDGSYHRRIHDPPMLTNDLGCFNSRFARSYGRYLKIYFAEVIRQARRDRRKILNLFRGFFYWLQYMHSEGTFMPWLDSQIVSILPPDNY</sequence>
<name>A0ACC0Y1L9_9ROSI</name>
<reference evidence="2" key="1">
    <citation type="journal article" date="2023" name="G3 (Bethesda)">
        <title>Genome assembly and association tests identify interacting loci associated with vigor, precocity, and sex in interspecific pistachio rootstocks.</title>
        <authorList>
            <person name="Palmer W."/>
            <person name="Jacygrad E."/>
            <person name="Sagayaradj S."/>
            <person name="Cavanaugh K."/>
            <person name="Han R."/>
            <person name="Bertier L."/>
            <person name="Beede B."/>
            <person name="Kafkas S."/>
            <person name="Golino D."/>
            <person name="Preece J."/>
            <person name="Michelmore R."/>
        </authorList>
    </citation>
    <scope>NUCLEOTIDE SEQUENCE [LARGE SCALE GENOMIC DNA]</scope>
</reference>
<evidence type="ECO:0000313" key="1">
    <source>
        <dbReference type="EMBL" id="KAJ0026403.1"/>
    </source>
</evidence>
<dbReference type="Proteomes" id="UP001163603">
    <property type="component" value="Chromosome 10"/>
</dbReference>
<proteinExistence type="predicted"/>
<accession>A0ACC0Y1L9</accession>
<organism evidence="1 2">
    <name type="scientific">Pistacia integerrima</name>
    <dbReference type="NCBI Taxonomy" id="434235"/>
    <lineage>
        <taxon>Eukaryota</taxon>
        <taxon>Viridiplantae</taxon>
        <taxon>Streptophyta</taxon>
        <taxon>Embryophyta</taxon>
        <taxon>Tracheophyta</taxon>
        <taxon>Spermatophyta</taxon>
        <taxon>Magnoliopsida</taxon>
        <taxon>eudicotyledons</taxon>
        <taxon>Gunneridae</taxon>
        <taxon>Pentapetalae</taxon>
        <taxon>rosids</taxon>
        <taxon>malvids</taxon>
        <taxon>Sapindales</taxon>
        <taxon>Anacardiaceae</taxon>
        <taxon>Pistacia</taxon>
    </lineage>
</organism>
<evidence type="ECO:0000313" key="2">
    <source>
        <dbReference type="Proteomes" id="UP001163603"/>
    </source>
</evidence>
<dbReference type="EMBL" id="CM047745">
    <property type="protein sequence ID" value="KAJ0026403.1"/>
    <property type="molecule type" value="Genomic_DNA"/>
</dbReference>
<comment type="caution">
    <text evidence="1">The sequence shown here is derived from an EMBL/GenBank/DDBJ whole genome shotgun (WGS) entry which is preliminary data.</text>
</comment>
<protein>
    <submittedName>
        <fullName evidence="1">Uncharacterized protein</fullName>
    </submittedName>
</protein>